<dbReference type="Pfam" id="PF03929">
    <property type="entry name" value="PepSY_TM"/>
    <property type="match status" value="1"/>
</dbReference>
<dbReference type="EMBL" id="JBHUOZ010000001">
    <property type="protein sequence ID" value="MFD2919235.1"/>
    <property type="molecule type" value="Genomic_DNA"/>
</dbReference>
<dbReference type="InterPro" id="IPR025711">
    <property type="entry name" value="PepSY"/>
</dbReference>
<keyword evidence="4" id="KW-1185">Reference proteome</keyword>
<feature type="transmembrane region" description="Helical" evidence="1">
    <location>
        <begin position="221"/>
        <end position="241"/>
    </location>
</feature>
<protein>
    <submittedName>
        <fullName evidence="3">PepSY-associated TM helix domain-containing protein</fullName>
    </submittedName>
</protein>
<name>A0ABW6A422_9BACT</name>
<keyword evidence="1" id="KW-0472">Membrane</keyword>
<feature type="transmembrane region" description="Helical" evidence="1">
    <location>
        <begin position="371"/>
        <end position="392"/>
    </location>
</feature>
<feature type="transmembrane region" description="Helical" evidence="1">
    <location>
        <begin position="20"/>
        <end position="44"/>
    </location>
</feature>
<sequence length="421" mass="47506">MSTVKKRSTWQVIRKLANDIHLWLGLASGLIVIAVCFSGTVYVFNTELTERAAPHLYTVKAEPGSTLIPVDSLLQIVQQANPEASITAITVPAAKDKSYRFAVKKTNDKNSRNVTQFVNPYTGTILGNSNEKNGTKEFMGTMFSLHRWLLLDKIEQPIFKNMTNRELGSMITGWATIIFTLGCITGLIIWFPQKVKYWRQGLKIKWKANWKRVNHDLHNTLAFYALLFLLLMGLTGPQWSFDWYRTGLQKTLGTYQPKAKEQDKKPAKDKVTDSSFTTLHINEYIAAAGKALPYKGDYSISLPEQPVKQVNISKYKTGFFAPAAADKLTIDAVNNSVTKKDIFKDKPFNERVAGSIKAIHVGNVYGMFTKIIYFIACLIATTLPITGTLIWLNKLKTKRRQQRNRVITPLPLAPENLEGDR</sequence>
<evidence type="ECO:0000256" key="1">
    <source>
        <dbReference type="SAM" id="Phobius"/>
    </source>
</evidence>
<comment type="caution">
    <text evidence="3">The sequence shown here is derived from an EMBL/GenBank/DDBJ whole genome shotgun (WGS) entry which is preliminary data.</text>
</comment>
<gene>
    <name evidence="3" type="ORF">ACFS6H_05875</name>
</gene>
<proteinExistence type="predicted"/>
<feature type="transmembrane region" description="Helical" evidence="1">
    <location>
        <begin position="171"/>
        <end position="191"/>
    </location>
</feature>
<evidence type="ECO:0000259" key="2">
    <source>
        <dbReference type="Pfam" id="PF03413"/>
    </source>
</evidence>
<organism evidence="3 4">
    <name type="scientific">Terrimonas rubra</name>
    <dbReference type="NCBI Taxonomy" id="1035890"/>
    <lineage>
        <taxon>Bacteria</taxon>
        <taxon>Pseudomonadati</taxon>
        <taxon>Bacteroidota</taxon>
        <taxon>Chitinophagia</taxon>
        <taxon>Chitinophagales</taxon>
        <taxon>Chitinophagaceae</taxon>
        <taxon>Terrimonas</taxon>
    </lineage>
</organism>
<reference evidence="4" key="1">
    <citation type="journal article" date="2019" name="Int. J. Syst. Evol. Microbiol.">
        <title>The Global Catalogue of Microorganisms (GCM) 10K type strain sequencing project: providing services to taxonomists for standard genome sequencing and annotation.</title>
        <authorList>
            <consortium name="The Broad Institute Genomics Platform"/>
            <consortium name="The Broad Institute Genome Sequencing Center for Infectious Disease"/>
            <person name="Wu L."/>
            <person name="Ma J."/>
        </authorList>
    </citation>
    <scope>NUCLEOTIDE SEQUENCE [LARGE SCALE GENOMIC DNA]</scope>
    <source>
        <strain evidence="4">KCTC 23299</strain>
    </source>
</reference>
<dbReference type="PANTHER" id="PTHR34219">
    <property type="entry name" value="IRON-REGULATED INNER MEMBRANE PROTEIN-RELATED"/>
    <property type="match status" value="1"/>
</dbReference>
<dbReference type="PANTHER" id="PTHR34219:SF3">
    <property type="entry name" value="BLL7967 PROTEIN"/>
    <property type="match status" value="1"/>
</dbReference>
<accession>A0ABW6A422</accession>
<keyword evidence="1" id="KW-0812">Transmembrane</keyword>
<dbReference type="Proteomes" id="UP001597511">
    <property type="component" value="Unassembled WGS sequence"/>
</dbReference>
<evidence type="ECO:0000313" key="3">
    <source>
        <dbReference type="EMBL" id="MFD2919235.1"/>
    </source>
</evidence>
<dbReference type="InterPro" id="IPR005625">
    <property type="entry name" value="PepSY-ass_TM"/>
</dbReference>
<evidence type="ECO:0000313" key="4">
    <source>
        <dbReference type="Proteomes" id="UP001597511"/>
    </source>
</evidence>
<feature type="domain" description="PepSY" evidence="2">
    <location>
        <begin position="68"/>
        <end position="127"/>
    </location>
</feature>
<dbReference type="Pfam" id="PF03413">
    <property type="entry name" value="PepSY"/>
    <property type="match status" value="1"/>
</dbReference>
<dbReference type="RefSeq" id="WP_386096224.1">
    <property type="nucleotide sequence ID" value="NZ_JBHUOZ010000001.1"/>
</dbReference>
<keyword evidence="1" id="KW-1133">Transmembrane helix</keyword>